<name>A0A6S7D782_9BURK</name>
<dbReference type="Proteomes" id="UP000494115">
    <property type="component" value="Unassembled WGS sequence"/>
</dbReference>
<dbReference type="EMBL" id="CADIKM010000167">
    <property type="protein sequence ID" value="CAB3809286.1"/>
    <property type="molecule type" value="Genomic_DNA"/>
</dbReference>
<evidence type="ECO:0000313" key="2">
    <source>
        <dbReference type="Proteomes" id="UP000494115"/>
    </source>
</evidence>
<reference evidence="1 2" key="1">
    <citation type="submission" date="2020-04" db="EMBL/GenBank/DDBJ databases">
        <authorList>
            <person name="De Canck E."/>
        </authorList>
    </citation>
    <scope>NUCLEOTIDE SEQUENCE [LARGE SCALE GENOMIC DNA]</scope>
    <source>
        <strain evidence="1 2">LMG 28138</strain>
    </source>
</reference>
<proteinExistence type="predicted"/>
<evidence type="ECO:0000313" key="1">
    <source>
        <dbReference type="EMBL" id="CAB3809286.1"/>
    </source>
</evidence>
<accession>A0A6S7D782</accession>
<gene>
    <name evidence="1" type="ORF">LMG28138_06091</name>
</gene>
<keyword evidence="2" id="KW-1185">Reference proteome</keyword>
<dbReference type="AlphaFoldDB" id="A0A6S7D782"/>
<protein>
    <submittedName>
        <fullName evidence="1">Uncharacterized protein</fullName>
    </submittedName>
</protein>
<organism evidence="1 2">
    <name type="scientific">Pararobbsia alpina</name>
    <dbReference type="NCBI Taxonomy" id="621374"/>
    <lineage>
        <taxon>Bacteria</taxon>
        <taxon>Pseudomonadati</taxon>
        <taxon>Pseudomonadota</taxon>
        <taxon>Betaproteobacteria</taxon>
        <taxon>Burkholderiales</taxon>
        <taxon>Burkholderiaceae</taxon>
        <taxon>Pararobbsia</taxon>
    </lineage>
</organism>
<sequence length="67" mass="7302">MALLAPFSPAIYEGALPPIVTVTVSIDFLPLLAVITSSPQRVCVDTPRCWIVQLDWFALIFGTVTLI</sequence>